<dbReference type="Pfam" id="PF12834">
    <property type="entry name" value="Phage_int_SAM_2"/>
    <property type="match status" value="1"/>
</dbReference>
<evidence type="ECO:0000256" key="1">
    <source>
        <dbReference type="ARBA" id="ARBA00023172"/>
    </source>
</evidence>
<dbReference type="Gene3D" id="1.10.443.10">
    <property type="entry name" value="Intergrase catalytic core"/>
    <property type="match status" value="1"/>
</dbReference>
<feature type="domain" description="Putative integrase N-terminal" evidence="2">
    <location>
        <begin position="11"/>
        <end position="83"/>
    </location>
</feature>
<comment type="caution">
    <text evidence="5">The sequence shown here is derived from an EMBL/GenBank/DDBJ whole genome shotgun (WGS) entry which is preliminary data.</text>
</comment>
<dbReference type="InterPro" id="IPR024457">
    <property type="entry name" value="Putative_integrase_N"/>
</dbReference>
<feature type="domain" description="Integrase catalytic" evidence="3">
    <location>
        <begin position="126"/>
        <end position="234"/>
    </location>
</feature>
<keyword evidence="6" id="KW-1185">Reference proteome</keyword>
<dbReference type="EMBL" id="JAODOQ010000003">
    <property type="protein sequence ID" value="MCT8988676.1"/>
    <property type="molecule type" value="Genomic_DNA"/>
</dbReference>
<evidence type="ECO:0000313" key="6">
    <source>
        <dbReference type="Proteomes" id="UP001431192"/>
    </source>
</evidence>
<gene>
    <name evidence="4" type="ORF">N4T56_22255</name>
    <name evidence="5" type="ORF">N4T56_22305</name>
</gene>
<dbReference type="EMBL" id="JAODOQ010000003">
    <property type="protein sequence ID" value="MCT8988666.1"/>
    <property type="molecule type" value="Genomic_DNA"/>
</dbReference>
<dbReference type="InterPro" id="IPR024456">
    <property type="entry name" value="Integrase_catalytic_putative"/>
</dbReference>
<keyword evidence="1" id="KW-0233">DNA recombination</keyword>
<evidence type="ECO:0000313" key="4">
    <source>
        <dbReference type="EMBL" id="MCT8988666.1"/>
    </source>
</evidence>
<dbReference type="Proteomes" id="UP001431192">
    <property type="component" value="Unassembled WGS sequence"/>
</dbReference>
<evidence type="ECO:0000259" key="2">
    <source>
        <dbReference type="Pfam" id="PF12834"/>
    </source>
</evidence>
<evidence type="ECO:0000313" key="5">
    <source>
        <dbReference type="EMBL" id="MCT8988676.1"/>
    </source>
</evidence>
<sequence>MASNFLFEANKLLRQHCTNSFATKSERFKTIRLIDRQLVELGFKGVALKGLKTRHVEALIAKWQEDRLNPGTIKNRMAHVRWLSEKINKVGLVSSSNAKLGIENRKYITNNNKGVTLTQMQLNLIPDQHLKMSLRLQTAFGLRREEAMKIQPEKADHGDHLVLDASWCKGGRDRIIPILTEAQRQVLNEAKQLTQGRSLIPAQRTYVQQMKRYENTCIQINLGKGHGLRHSYAHQRYLTLTGFDCPAVSGIRVRRLTTEQKAADKAAREIITRELGHGRIQVTAVYLGS</sequence>
<dbReference type="RefSeq" id="WP_261734909.1">
    <property type="nucleotide sequence ID" value="NZ_JAODOQ010000003.1"/>
</dbReference>
<organism evidence="5 6">
    <name type="scientific">Shewanella phaeophyticola</name>
    <dbReference type="NCBI Taxonomy" id="2978345"/>
    <lineage>
        <taxon>Bacteria</taxon>
        <taxon>Pseudomonadati</taxon>
        <taxon>Pseudomonadota</taxon>
        <taxon>Gammaproteobacteria</taxon>
        <taxon>Alteromonadales</taxon>
        <taxon>Shewanellaceae</taxon>
        <taxon>Shewanella</taxon>
    </lineage>
</organism>
<evidence type="ECO:0000259" key="3">
    <source>
        <dbReference type="Pfam" id="PF12835"/>
    </source>
</evidence>
<dbReference type="Pfam" id="PF12835">
    <property type="entry name" value="Integrase_1"/>
    <property type="match status" value="1"/>
</dbReference>
<proteinExistence type="predicted"/>
<reference evidence="5" key="1">
    <citation type="submission" date="2022-09" db="EMBL/GenBank/DDBJ databases">
        <title>Shewanella sp. KJ10-1 sp.nov, isolated from marine algae.</title>
        <authorList>
            <person name="Butt M."/>
            <person name="Lee J.K."/>
            <person name="Kim J.M."/>
            <person name="Choi D.G."/>
        </authorList>
    </citation>
    <scope>NUCLEOTIDE SEQUENCE</scope>
    <source>
        <strain evidence="5">KJ10-1</strain>
    </source>
</reference>
<dbReference type="InterPro" id="IPR013762">
    <property type="entry name" value="Integrase-like_cat_sf"/>
</dbReference>
<dbReference type="InterPro" id="IPR011010">
    <property type="entry name" value="DNA_brk_join_enz"/>
</dbReference>
<dbReference type="SUPFAM" id="SSF56349">
    <property type="entry name" value="DNA breaking-rejoining enzymes"/>
    <property type="match status" value="1"/>
</dbReference>
<protein>
    <submittedName>
        <fullName evidence="5">Integrase domain-containing protein</fullName>
    </submittedName>
</protein>
<accession>A0ABT2PAF2</accession>
<name>A0ABT2PAF2_9GAMM</name>